<name>A0A9W8K0E1_9AGAR</name>
<sequence>MNDAKNIHFPVSDSQIQLDESAHGKDDTRKEDVEANLPDGRFIFDFSYLKILFQAFLNTLKQEPTHNFIKCLRGLVNFEL</sequence>
<proteinExistence type="predicted"/>
<reference evidence="1" key="1">
    <citation type="submission" date="2022-07" db="EMBL/GenBank/DDBJ databases">
        <title>Genome Sequence of Agrocybe chaxingu.</title>
        <authorList>
            <person name="Buettner E."/>
        </authorList>
    </citation>
    <scope>NUCLEOTIDE SEQUENCE</scope>
    <source>
        <strain evidence="1">MP-N11</strain>
    </source>
</reference>
<evidence type="ECO:0000313" key="2">
    <source>
        <dbReference type="Proteomes" id="UP001148786"/>
    </source>
</evidence>
<comment type="caution">
    <text evidence="1">The sequence shown here is derived from an EMBL/GenBank/DDBJ whole genome shotgun (WGS) entry which is preliminary data.</text>
</comment>
<accession>A0A9W8K0E1</accession>
<keyword evidence="2" id="KW-1185">Reference proteome</keyword>
<dbReference type="Proteomes" id="UP001148786">
    <property type="component" value="Unassembled WGS sequence"/>
</dbReference>
<dbReference type="AlphaFoldDB" id="A0A9W8K0E1"/>
<evidence type="ECO:0000313" key="1">
    <source>
        <dbReference type="EMBL" id="KAJ3508833.1"/>
    </source>
</evidence>
<protein>
    <submittedName>
        <fullName evidence="1">Uncharacterized protein</fullName>
    </submittedName>
</protein>
<organism evidence="1 2">
    <name type="scientific">Agrocybe chaxingu</name>
    <dbReference type="NCBI Taxonomy" id="84603"/>
    <lineage>
        <taxon>Eukaryota</taxon>
        <taxon>Fungi</taxon>
        <taxon>Dikarya</taxon>
        <taxon>Basidiomycota</taxon>
        <taxon>Agaricomycotina</taxon>
        <taxon>Agaricomycetes</taxon>
        <taxon>Agaricomycetidae</taxon>
        <taxon>Agaricales</taxon>
        <taxon>Agaricineae</taxon>
        <taxon>Strophariaceae</taxon>
        <taxon>Agrocybe</taxon>
    </lineage>
</organism>
<gene>
    <name evidence="1" type="ORF">NLJ89_g5541</name>
</gene>
<dbReference type="EMBL" id="JANKHO010000528">
    <property type="protein sequence ID" value="KAJ3508833.1"/>
    <property type="molecule type" value="Genomic_DNA"/>
</dbReference>